<gene>
    <name evidence="7" type="ORF">LSALG_LOCUS18372</name>
</gene>
<reference evidence="7" key="1">
    <citation type="submission" date="2023-04" db="EMBL/GenBank/DDBJ databases">
        <authorList>
            <person name="Vijverberg K."/>
            <person name="Xiong W."/>
            <person name="Schranz E."/>
        </authorList>
    </citation>
    <scope>NUCLEOTIDE SEQUENCE</scope>
</reference>
<keyword evidence="5" id="KW-0472">Membrane</keyword>
<protein>
    <recommendedName>
        <fullName evidence="6">Glycosyltransferase 61 catalytic domain-containing protein</fullName>
    </recommendedName>
</protein>
<keyword evidence="8" id="KW-1185">Reference proteome</keyword>
<name>A0AA35YQS4_LACSI</name>
<keyword evidence="5" id="KW-0812">Transmembrane</keyword>
<organism evidence="7 8">
    <name type="scientific">Lactuca saligna</name>
    <name type="common">Willowleaf lettuce</name>
    <dbReference type="NCBI Taxonomy" id="75948"/>
    <lineage>
        <taxon>Eukaryota</taxon>
        <taxon>Viridiplantae</taxon>
        <taxon>Streptophyta</taxon>
        <taxon>Embryophyta</taxon>
        <taxon>Tracheophyta</taxon>
        <taxon>Spermatophyta</taxon>
        <taxon>Magnoliopsida</taxon>
        <taxon>eudicotyledons</taxon>
        <taxon>Gunneridae</taxon>
        <taxon>Pentapetalae</taxon>
        <taxon>asterids</taxon>
        <taxon>campanulids</taxon>
        <taxon>Asterales</taxon>
        <taxon>Asteraceae</taxon>
        <taxon>Cichorioideae</taxon>
        <taxon>Cichorieae</taxon>
        <taxon>Lactucinae</taxon>
        <taxon>Lactuca</taxon>
    </lineage>
</organism>
<proteinExistence type="predicted"/>
<evidence type="ECO:0000256" key="4">
    <source>
        <dbReference type="ARBA" id="ARBA00023180"/>
    </source>
</evidence>
<keyword evidence="3" id="KW-0808">Transferase</keyword>
<feature type="domain" description="Glycosyltransferase 61 catalytic" evidence="6">
    <location>
        <begin position="295"/>
        <end position="403"/>
    </location>
</feature>
<evidence type="ECO:0000256" key="5">
    <source>
        <dbReference type="SAM" id="Phobius"/>
    </source>
</evidence>
<dbReference type="InterPro" id="IPR049625">
    <property type="entry name" value="Glyco_transf_61_cat"/>
</dbReference>
<dbReference type="Pfam" id="PF04577">
    <property type="entry name" value="Glyco_transf_61"/>
    <property type="match status" value="1"/>
</dbReference>
<dbReference type="InterPro" id="IPR007657">
    <property type="entry name" value="Glycosyltransferase_61"/>
</dbReference>
<sequence>MQECISEKGHYIVIYKAYNHPHICVWLFHIDSITTSLTYFYRKKKMKYDEIFARSFSRQDQRRFGYGALVACFIVTCCLCTVFKPYLGPLPVSNLRLTLIDGFKMVMISQRATKPLESYVEIEETKQICNTTKQRSDTCEMKGDVRIQGNTSTIFVLSSHGKNASWTIKPYARKGDISAMESVTNFTIKVIQEKVESMPTCTKTHNVPVIVFSVGGYAGNNFHAFTDVIIPLYETSREFNREVKFLVANKRSGWTRKFQEVLDKLSRYEIIDIDQGNEVHCFPSMIVGLRKDAGKELYTNSVKDFTRFLRSSYSLERSTAIQLTNDSTKKPRLLIVSRKKTRTFTNVKDVVHAAQDIGFEVVVAEMNANLTQVSRLVNSCDVMMGVHGAGITNMIFLPENGVLIQVVPIGNMDWIANTYFGVPSATMGLKYLEYKINKMESTLIEKYSLNHQVFMDPISIQKKGWDPYKSIYLDKQNVMLNVTRFKDTLSKALELLHL</sequence>
<evidence type="ECO:0000256" key="1">
    <source>
        <dbReference type="ARBA" id="ARBA00004323"/>
    </source>
</evidence>
<dbReference type="GO" id="GO:0016763">
    <property type="term" value="F:pentosyltransferase activity"/>
    <property type="evidence" value="ECO:0007669"/>
    <property type="project" value="UniProtKB-ARBA"/>
</dbReference>
<dbReference type="GO" id="GO:0000139">
    <property type="term" value="C:Golgi membrane"/>
    <property type="evidence" value="ECO:0007669"/>
    <property type="project" value="UniProtKB-SubCell"/>
</dbReference>
<evidence type="ECO:0000259" key="6">
    <source>
        <dbReference type="Pfam" id="PF04577"/>
    </source>
</evidence>
<dbReference type="PANTHER" id="PTHR20961">
    <property type="entry name" value="GLYCOSYLTRANSFERASE"/>
    <property type="match status" value="1"/>
</dbReference>
<feature type="transmembrane region" description="Helical" evidence="5">
    <location>
        <begin position="64"/>
        <end position="87"/>
    </location>
</feature>
<evidence type="ECO:0000313" key="7">
    <source>
        <dbReference type="EMBL" id="CAI9278511.1"/>
    </source>
</evidence>
<evidence type="ECO:0000313" key="8">
    <source>
        <dbReference type="Proteomes" id="UP001177003"/>
    </source>
</evidence>
<evidence type="ECO:0000256" key="2">
    <source>
        <dbReference type="ARBA" id="ARBA00022676"/>
    </source>
</evidence>
<accession>A0AA35YQS4</accession>
<dbReference type="Proteomes" id="UP001177003">
    <property type="component" value="Chromosome 4"/>
</dbReference>
<evidence type="ECO:0000256" key="3">
    <source>
        <dbReference type="ARBA" id="ARBA00022679"/>
    </source>
</evidence>
<keyword evidence="4" id="KW-0325">Glycoprotein</keyword>
<dbReference type="AlphaFoldDB" id="A0AA35YQS4"/>
<comment type="subcellular location">
    <subcellularLocation>
        <location evidence="1">Golgi apparatus membrane</location>
        <topology evidence="1">Single-pass type II membrane protein</topology>
    </subcellularLocation>
</comment>
<dbReference type="PANTHER" id="PTHR20961:SF5">
    <property type="entry name" value="GLYCOSYLTRANSFERASE-RELATED"/>
    <property type="match status" value="1"/>
</dbReference>
<dbReference type="EMBL" id="OX465080">
    <property type="protein sequence ID" value="CAI9278511.1"/>
    <property type="molecule type" value="Genomic_DNA"/>
</dbReference>
<keyword evidence="2" id="KW-0328">Glycosyltransferase</keyword>
<keyword evidence="5" id="KW-1133">Transmembrane helix</keyword>